<reference evidence="3" key="1">
    <citation type="journal article" date="2023" name="Mol. Biol. Evol.">
        <title>Third-Generation Sequencing Reveals the Adaptive Role of the Epigenome in Three Deep-Sea Polychaetes.</title>
        <authorList>
            <person name="Perez M."/>
            <person name="Aroh O."/>
            <person name="Sun Y."/>
            <person name="Lan Y."/>
            <person name="Juniper S.K."/>
            <person name="Young C.R."/>
            <person name="Angers B."/>
            <person name="Qian P.Y."/>
        </authorList>
    </citation>
    <scope>NUCLEOTIDE SEQUENCE</scope>
    <source>
        <strain evidence="3">P08H-3</strain>
    </source>
</reference>
<protein>
    <recommendedName>
        <fullName evidence="2">Rhodanese domain-containing protein</fullName>
    </recommendedName>
</protein>
<dbReference type="PANTHER" id="PTHR43268">
    <property type="entry name" value="THIOSULFATE SULFURTRANSFERASE/RHODANESE-LIKE DOMAIN-CONTAINING PROTEIN 2"/>
    <property type="match status" value="1"/>
</dbReference>
<dbReference type="InterPro" id="IPR020936">
    <property type="entry name" value="TrhO"/>
</dbReference>
<dbReference type="Pfam" id="PF23949">
    <property type="entry name" value="TSTD2_N"/>
    <property type="match status" value="1"/>
</dbReference>
<evidence type="ECO:0000256" key="1">
    <source>
        <dbReference type="SAM" id="MobiDB-lite"/>
    </source>
</evidence>
<feature type="domain" description="Rhodanese" evidence="2">
    <location>
        <begin position="283"/>
        <end position="370"/>
    </location>
</feature>
<dbReference type="Gene3D" id="3.40.250.10">
    <property type="entry name" value="Rhodanese-like domain"/>
    <property type="match status" value="1"/>
</dbReference>
<dbReference type="AlphaFoldDB" id="A0AAD9JNC8"/>
<evidence type="ECO:0000313" key="4">
    <source>
        <dbReference type="Proteomes" id="UP001208570"/>
    </source>
</evidence>
<dbReference type="Pfam" id="PF12368">
    <property type="entry name" value="Rhodanese_C"/>
    <property type="match status" value="1"/>
</dbReference>
<dbReference type="PANTHER" id="PTHR43268:SF6">
    <property type="entry name" value="THIOSULFATE SULFURTRANSFERASE_RHODANESE-LIKE DOMAIN-CONTAINING PROTEIN 2"/>
    <property type="match status" value="1"/>
</dbReference>
<dbReference type="SMART" id="SM00450">
    <property type="entry name" value="RHOD"/>
    <property type="match status" value="1"/>
</dbReference>
<evidence type="ECO:0000313" key="3">
    <source>
        <dbReference type="EMBL" id="KAK2155912.1"/>
    </source>
</evidence>
<dbReference type="InterPro" id="IPR001763">
    <property type="entry name" value="Rhodanese-like_dom"/>
</dbReference>
<keyword evidence="4" id="KW-1185">Reference proteome</keyword>
<dbReference type="Pfam" id="PF00581">
    <property type="entry name" value="Rhodanese"/>
    <property type="match status" value="1"/>
</dbReference>
<name>A0AAD9JNC8_9ANNE</name>
<dbReference type="Pfam" id="PF17773">
    <property type="entry name" value="UPF0176_N"/>
    <property type="match status" value="1"/>
</dbReference>
<dbReference type="EMBL" id="JAODUP010000227">
    <property type="protein sequence ID" value="KAK2155912.1"/>
    <property type="molecule type" value="Genomic_DNA"/>
</dbReference>
<gene>
    <name evidence="3" type="ORF">LSH36_227g00005</name>
</gene>
<proteinExistence type="predicted"/>
<feature type="compositionally biased region" description="Basic and acidic residues" evidence="1">
    <location>
        <begin position="10"/>
        <end position="21"/>
    </location>
</feature>
<feature type="region of interest" description="Disordered" evidence="1">
    <location>
        <begin position="1"/>
        <end position="23"/>
    </location>
</feature>
<dbReference type="Gene3D" id="3.30.70.100">
    <property type="match status" value="1"/>
</dbReference>
<dbReference type="InterPro" id="IPR040503">
    <property type="entry name" value="TRHO_N"/>
</dbReference>
<sequence length="480" mass="55140">MDNVDADDDTSTKDAKKEADNAKASAAKYRFKCARKLAFSKFIQKHQLDPQSESSKDNRCWQCCSFVYIVIKDFHHHVATVHRQEILDATNVLLAKGSPDARWKSLKSDIPSASVNDESISEEMKLPCDITLDDVYPWLPEKQHSNGDNKGRILLFYKYRPIHNTKHVYLWQKELCERLHLSGKIRIAEEGINATVGGMEQNTDLYIKAVKNHPLFSDMTDWDFKCSEGGAVSFPEGLKVGVYQEIVPMGINPKEVGPDKGGRHLTVDEFHEAIARHVTKEDGDDDSLFIDCRNFYESKIGHFAGALCPDIRKFSYWPEYVDKNQELFKRRKVYMYCTGGIRCERGSAYLLSKLKGGIHKYIEKYPDGYFRGKLFVFDDRYHITANDDVLSECSYCGRPWDKYMPCTSTHCYQLVLSCDECRRKSHTACCPLCQLQHEQWIGEPDKEKKEHLKEECDCTKTRSRVPLESLPSKSLLMSSS</sequence>
<dbReference type="InterPro" id="IPR036873">
    <property type="entry name" value="Rhodanese-like_dom_sf"/>
</dbReference>
<organism evidence="3 4">
    <name type="scientific">Paralvinella palmiformis</name>
    <dbReference type="NCBI Taxonomy" id="53620"/>
    <lineage>
        <taxon>Eukaryota</taxon>
        <taxon>Metazoa</taxon>
        <taxon>Spiralia</taxon>
        <taxon>Lophotrochozoa</taxon>
        <taxon>Annelida</taxon>
        <taxon>Polychaeta</taxon>
        <taxon>Sedentaria</taxon>
        <taxon>Canalipalpata</taxon>
        <taxon>Terebellida</taxon>
        <taxon>Terebelliformia</taxon>
        <taxon>Alvinellidae</taxon>
        <taxon>Paralvinella</taxon>
    </lineage>
</organism>
<comment type="caution">
    <text evidence="3">The sequence shown here is derived from an EMBL/GenBank/DDBJ whole genome shotgun (WGS) entry which is preliminary data.</text>
</comment>
<accession>A0AAD9JNC8</accession>
<dbReference type="Proteomes" id="UP001208570">
    <property type="component" value="Unassembled WGS sequence"/>
</dbReference>
<dbReference type="SUPFAM" id="SSF52821">
    <property type="entry name" value="Rhodanese/Cell cycle control phosphatase"/>
    <property type="match status" value="1"/>
</dbReference>
<dbReference type="InterPro" id="IPR057944">
    <property type="entry name" value="TSTD2_N"/>
</dbReference>
<evidence type="ECO:0000259" key="2">
    <source>
        <dbReference type="PROSITE" id="PS50206"/>
    </source>
</evidence>
<dbReference type="PROSITE" id="PS50206">
    <property type="entry name" value="RHODANESE_3"/>
    <property type="match status" value="1"/>
</dbReference>
<dbReference type="InterPro" id="IPR022111">
    <property type="entry name" value="Rhodanese_C"/>
</dbReference>